<dbReference type="PANTHER" id="PTHR12400:SF51">
    <property type="entry name" value="INOSITOL POLYPHOSPHATE MULTIKINASE"/>
    <property type="match status" value="1"/>
</dbReference>
<dbReference type="AlphaFoldDB" id="E3N5T8"/>
<name>E3N5T8_CAERE</name>
<evidence type="ECO:0000256" key="9">
    <source>
        <dbReference type="SAM" id="MobiDB-lite"/>
    </source>
</evidence>
<comment type="catalytic activity">
    <reaction evidence="7">
        <text>1D-myo-inositol 1,3,4,6-tetrakisphosphate + ATP = 1D-myo-inositol 1,3,4,5,6-pentakisphosphate + ADP + H(+)</text>
        <dbReference type="Rhea" id="RHEA:12717"/>
        <dbReference type="ChEBI" id="CHEBI:15378"/>
        <dbReference type="ChEBI" id="CHEBI:30616"/>
        <dbReference type="ChEBI" id="CHEBI:57660"/>
        <dbReference type="ChEBI" id="CHEBI:57733"/>
        <dbReference type="ChEBI" id="CHEBI:456216"/>
        <dbReference type="EC" id="2.7.1.140"/>
    </reaction>
</comment>
<evidence type="ECO:0000256" key="4">
    <source>
        <dbReference type="ARBA" id="ARBA00022777"/>
    </source>
</evidence>
<dbReference type="FunCoup" id="E3N5T8">
    <property type="interactions" value="1454"/>
</dbReference>
<dbReference type="EC" id="2.7.-.-" evidence="8"/>
<dbReference type="STRING" id="31234.E3N5T8"/>
<evidence type="ECO:0000256" key="7">
    <source>
        <dbReference type="ARBA" id="ARBA00036525"/>
    </source>
</evidence>
<dbReference type="GO" id="GO:0005634">
    <property type="term" value="C:nucleus"/>
    <property type="evidence" value="ECO:0007669"/>
    <property type="project" value="TreeGrafter"/>
</dbReference>
<keyword evidence="3" id="KW-0547">Nucleotide-binding</keyword>
<keyword evidence="5" id="KW-0067">ATP-binding</keyword>
<reference evidence="10" key="1">
    <citation type="submission" date="2007-07" db="EMBL/GenBank/DDBJ databases">
        <title>PCAP assembly of the Caenorhabditis remanei genome.</title>
        <authorList>
            <consortium name="The Caenorhabditis remanei Sequencing Consortium"/>
            <person name="Wilson R.K."/>
        </authorList>
    </citation>
    <scope>NUCLEOTIDE SEQUENCE [LARGE SCALE GENOMIC DNA]</scope>
    <source>
        <strain evidence="10">PB4641</strain>
    </source>
</reference>
<organism evidence="11">
    <name type="scientific">Caenorhabditis remanei</name>
    <name type="common">Caenorhabditis vulgaris</name>
    <dbReference type="NCBI Taxonomy" id="31234"/>
    <lineage>
        <taxon>Eukaryota</taxon>
        <taxon>Metazoa</taxon>
        <taxon>Ecdysozoa</taxon>
        <taxon>Nematoda</taxon>
        <taxon>Chromadorea</taxon>
        <taxon>Rhabditida</taxon>
        <taxon>Rhabditina</taxon>
        <taxon>Rhabditomorpha</taxon>
        <taxon>Rhabditoidea</taxon>
        <taxon>Rhabditidae</taxon>
        <taxon>Peloderinae</taxon>
        <taxon>Caenorhabditis</taxon>
    </lineage>
</organism>
<dbReference type="EMBL" id="DS268534">
    <property type="protein sequence ID" value="EFO87342.1"/>
    <property type="molecule type" value="Genomic_DNA"/>
</dbReference>
<keyword evidence="11" id="KW-1185">Reference proteome</keyword>
<dbReference type="GO" id="GO:0047326">
    <property type="term" value="F:inositol-1,3,4,6-tetrakisphosphate 5-kinase activity"/>
    <property type="evidence" value="ECO:0007669"/>
    <property type="project" value="RHEA"/>
</dbReference>
<evidence type="ECO:0000256" key="5">
    <source>
        <dbReference type="ARBA" id="ARBA00022840"/>
    </source>
</evidence>
<comment type="catalytic activity">
    <reaction evidence="6">
        <text>1D-myo-inositol 1,4,5-trisphosphate + 2 ATP = 1D-myo-inositol 1,3,4,5,6-pentakisphosphate + 2 ADP + 2 H(+)</text>
        <dbReference type="Rhea" id="RHEA:32359"/>
        <dbReference type="ChEBI" id="CHEBI:15378"/>
        <dbReference type="ChEBI" id="CHEBI:30616"/>
        <dbReference type="ChEBI" id="CHEBI:57733"/>
        <dbReference type="ChEBI" id="CHEBI:203600"/>
        <dbReference type="ChEBI" id="CHEBI:456216"/>
        <dbReference type="EC" id="2.7.1.151"/>
    </reaction>
</comment>
<evidence type="ECO:0000313" key="11">
    <source>
        <dbReference type="Proteomes" id="UP000008281"/>
    </source>
</evidence>
<evidence type="ECO:0000313" key="10">
    <source>
        <dbReference type="EMBL" id="EFO87342.1"/>
    </source>
</evidence>
<dbReference type="InParanoid" id="E3N5T8"/>
<keyword evidence="4 8" id="KW-0418">Kinase</keyword>
<gene>
    <name evidence="10" type="ORF">CRE_31394</name>
</gene>
<dbReference type="OMA" id="DCAFAAT"/>
<dbReference type="eggNOG" id="KOG1620">
    <property type="taxonomic scope" value="Eukaryota"/>
</dbReference>
<dbReference type="OrthoDB" id="338650at2759"/>
<sequence>MNILQGGMSFVSNEGLPDEYQWFSDQIAGHHPSVIKNGKREIGLLKIPGSCEILKPKQDASRGEKEVALYKLLLSSSSSSPSPTEQNPPSSLLTTSSDELRNGVRMEDVDGLRELTAKFHRMQTLFVDGEDREFLVLEDVTSDYKRPAILDLKMGQVTYDPLATPAKIEKESVKYPPQATMGLRILGYRIHRGDDNVEVRDKDWGKSFDETNVQTGLCEFFSARDAPHLENVLKEALDKLKDIKAYFETQKSFLFFASSLLFVYEADKTLPINLKIVMIDFSHAFTSNGLRDEGYLFGIQNLEKYLKSML</sequence>
<dbReference type="GO" id="GO:0032958">
    <property type="term" value="P:inositol phosphate biosynthetic process"/>
    <property type="evidence" value="ECO:0007669"/>
    <property type="project" value="InterPro"/>
</dbReference>
<evidence type="ECO:0000256" key="1">
    <source>
        <dbReference type="ARBA" id="ARBA00007374"/>
    </source>
</evidence>
<dbReference type="Pfam" id="PF03770">
    <property type="entry name" value="IPK"/>
    <property type="match status" value="1"/>
</dbReference>
<evidence type="ECO:0000256" key="3">
    <source>
        <dbReference type="ARBA" id="ARBA00022741"/>
    </source>
</evidence>
<dbReference type="PANTHER" id="PTHR12400">
    <property type="entry name" value="INOSITOL POLYPHOSPHATE KINASE"/>
    <property type="match status" value="1"/>
</dbReference>
<dbReference type="KEGG" id="crq:GCK72_016323"/>
<dbReference type="SUPFAM" id="SSF56104">
    <property type="entry name" value="SAICAR synthase-like"/>
    <property type="match status" value="1"/>
</dbReference>
<dbReference type="GeneID" id="9808421"/>
<dbReference type="GO" id="GO:0005737">
    <property type="term" value="C:cytoplasm"/>
    <property type="evidence" value="ECO:0007669"/>
    <property type="project" value="TreeGrafter"/>
</dbReference>
<feature type="compositionally biased region" description="Low complexity" evidence="9">
    <location>
        <begin position="76"/>
        <end position="91"/>
    </location>
</feature>
<feature type="region of interest" description="Disordered" evidence="9">
    <location>
        <begin position="76"/>
        <end position="100"/>
    </location>
</feature>
<dbReference type="RefSeq" id="XP_003096212.2">
    <property type="nucleotide sequence ID" value="XM_003096164.2"/>
</dbReference>
<evidence type="ECO:0000256" key="2">
    <source>
        <dbReference type="ARBA" id="ARBA00022679"/>
    </source>
</evidence>
<dbReference type="Gene3D" id="3.30.470.160">
    <property type="entry name" value="Inositol polyphosphate kinase"/>
    <property type="match status" value="1"/>
</dbReference>
<protein>
    <recommendedName>
        <fullName evidence="8">Kinase</fullName>
        <ecNumber evidence="8">2.7.-.-</ecNumber>
    </recommendedName>
</protein>
<accession>E3N5T8</accession>
<dbReference type="HOGENOM" id="CLU_042569_1_2_1"/>
<comment type="similarity">
    <text evidence="1 8">Belongs to the inositol phosphokinase (IPK) family.</text>
</comment>
<dbReference type="InterPro" id="IPR005522">
    <property type="entry name" value="IPK"/>
</dbReference>
<proteinExistence type="inferred from homology"/>
<dbReference type="InterPro" id="IPR038286">
    <property type="entry name" value="IPK_sf"/>
</dbReference>
<evidence type="ECO:0000256" key="6">
    <source>
        <dbReference type="ARBA" id="ARBA00036164"/>
    </source>
</evidence>
<dbReference type="GO" id="GO:0005524">
    <property type="term" value="F:ATP binding"/>
    <property type="evidence" value="ECO:0007669"/>
    <property type="project" value="UniProtKB-KW"/>
</dbReference>
<dbReference type="Proteomes" id="UP000008281">
    <property type="component" value="Unassembled WGS sequence"/>
</dbReference>
<dbReference type="GO" id="GO:0008440">
    <property type="term" value="F:inositol-1,4,5-trisphosphate 3-kinase activity"/>
    <property type="evidence" value="ECO:0007669"/>
    <property type="project" value="TreeGrafter"/>
</dbReference>
<evidence type="ECO:0000256" key="8">
    <source>
        <dbReference type="RuleBase" id="RU363090"/>
    </source>
</evidence>
<keyword evidence="2 8" id="KW-0808">Transferase</keyword>
<dbReference type="CTD" id="9808421"/>